<protein>
    <submittedName>
        <fullName evidence="1">Uncharacterized protein</fullName>
    </submittedName>
</protein>
<accession>X0SP78</accession>
<evidence type="ECO:0000313" key="1">
    <source>
        <dbReference type="EMBL" id="GAF77667.1"/>
    </source>
</evidence>
<gene>
    <name evidence="1" type="ORF">S01H1_08601</name>
</gene>
<comment type="caution">
    <text evidence="1">The sequence shown here is derived from an EMBL/GenBank/DDBJ whole genome shotgun (WGS) entry which is preliminary data.</text>
</comment>
<sequence>SKIQLMFETYCLDPFYDIPDKDWPVVFSYEKVDMPLFSEVATYLMEHPDLDQGFAQQLVWGLSSDEQSKFEDFLEENQQLLLDIRPDAQEVVDSYEYYRNMSIRNFSFSEDLLEEVVPQPIPGTELYAKVTFAGGYSQTGIGVYNPSSKPQVFSIFKEDAGILAFVPKGWVKEVTVWKEAEELTFGVVTGKLDIAESVFRTPADSGVTVELEDGSQITIEPSTELSFDQFKQLVEGGAVSWWGRLLHDLFGPFPVGAWGRDKFQIRVPTMITGVRG</sequence>
<feature type="non-terminal residue" evidence="1">
    <location>
        <position position="1"/>
    </location>
</feature>
<organism evidence="1">
    <name type="scientific">marine sediment metagenome</name>
    <dbReference type="NCBI Taxonomy" id="412755"/>
    <lineage>
        <taxon>unclassified sequences</taxon>
        <taxon>metagenomes</taxon>
        <taxon>ecological metagenomes</taxon>
    </lineage>
</organism>
<name>X0SP78_9ZZZZ</name>
<dbReference type="EMBL" id="BARS01004402">
    <property type="protein sequence ID" value="GAF77667.1"/>
    <property type="molecule type" value="Genomic_DNA"/>
</dbReference>
<reference evidence="1" key="1">
    <citation type="journal article" date="2014" name="Front. Microbiol.">
        <title>High frequency of phylogenetically diverse reductive dehalogenase-homologous genes in deep subseafloor sedimentary metagenomes.</title>
        <authorList>
            <person name="Kawai M."/>
            <person name="Futagami T."/>
            <person name="Toyoda A."/>
            <person name="Takaki Y."/>
            <person name="Nishi S."/>
            <person name="Hori S."/>
            <person name="Arai W."/>
            <person name="Tsubouchi T."/>
            <person name="Morono Y."/>
            <person name="Uchiyama I."/>
            <person name="Ito T."/>
            <person name="Fujiyama A."/>
            <person name="Inagaki F."/>
            <person name="Takami H."/>
        </authorList>
    </citation>
    <scope>NUCLEOTIDE SEQUENCE</scope>
    <source>
        <strain evidence="1">Expedition CK06-06</strain>
    </source>
</reference>
<proteinExistence type="predicted"/>
<dbReference type="AlphaFoldDB" id="X0SP78"/>